<organism evidence="1 2">
    <name type="scientific">Ranatra chinensis</name>
    <dbReference type="NCBI Taxonomy" id="642074"/>
    <lineage>
        <taxon>Eukaryota</taxon>
        <taxon>Metazoa</taxon>
        <taxon>Ecdysozoa</taxon>
        <taxon>Arthropoda</taxon>
        <taxon>Hexapoda</taxon>
        <taxon>Insecta</taxon>
        <taxon>Pterygota</taxon>
        <taxon>Neoptera</taxon>
        <taxon>Paraneoptera</taxon>
        <taxon>Hemiptera</taxon>
        <taxon>Heteroptera</taxon>
        <taxon>Panheteroptera</taxon>
        <taxon>Nepomorpha</taxon>
        <taxon>Nepidae</taxon>
        <taxon>Ranatrinae</taxon>
        <taxon>Ranatra</taxon>
    </lineage>
</organism>
<evidence type="ECO:0000313" key="1">
    <source>
        <dbReference type="EMBL" id="KAL1130476.1"/>
    </source>
</evidence>
<name>A0ABD0YGZ7_9HEMI</name>
<accession>A0ABD0YGZ7</accession>
<gene>
    <name evidence="1" type="ORF">AAG570_011724</name>
</gene>
<dbReference type="InterPro" id="IPR038602">
    <property type="entry name" value="Mite_allergen_7_sf"/>
</dbReference>
<reference evidence="1 2" key="1">
    <citation type="submission" date="2024-07" db="EMBL/GenBank/DDBJ databases">
        <title>Chromosome-level genome assembly of the water stick insect Ranatra chinensis (Heteroptera: Nepidae).</title>
        <authorList>
            <person name="Liu X."/>
        </authorList>
    </citation>
    <scope>NUCLEOTIDE SEQUENCE [LARGE SCALE GENOMIC DNA]</scope>
    <source>
        <strain evidence="1">Cailab_2021Rc</strain>
        <tissue evidence="1">Muscle</tissue>
    </source>
</reference>
<dbReference type="Pfam" id="PF16984">
    <property type="entry name" value="Grp7_allergen"/>
    <property type="match status" value="1"/>
</dbReference>
<dbReference type="AlphaFoldDB" id="A0ABD0YGZ7"/>
<proteinExistence type="predicted"/>
<dbReference type="InterPro" id="IPR020234">
    <property type="entry name" value="Mite_allergen_group-7"/>
</dbReference>
<dbReference type="Gene3D" id="3.15.10.50">
    <property type="match status" value="1"/>
</dbReference>
<dbReference type="EMBL" id="JBFDAA010000007">
    <property type="protein sequence ID" value="KAL1130476.1"/>
    <property type="molecule type" value="Genomic_DNA"/>
</dbReference>
<sequence>MEISKSVLKDFMNCRDVVPYGEGDQFSDSELNDHLDSMLESWRQGESNNEEGWMLSDLDCPFLKRIKFFGKRVVNTKGAFRAREGRIIGLLDLARTGDVVACVRGDQTALKCGLRLARAQVVYDRCTLHFLSIASEGSMKAVIVGTEVSFVVTVSSSEDVQLRRLQIENLGEVEFSFDGPGIVNSMMEVLANFLTKHFKRVIENILNRRLGKSLAKKMKRVRRMENLPPIEEEGSSSD</sequence>
<dbReference type="Proteomes" id="UP001558652">
    <property type="component" value="Unassembled WGS sequence"/>
</dbReference>
<protein>
    <submittedName>
        <fullName evidence="1">Uncharacterized protein</fullName>
    </submittedName>
</protein>
<evidence type="ECO:0000313" key="2">
    <source>
        <dbReference type="Proteomes" id="UP001558652"/>
    </source>
</evidence>
<keyword evidence="2" id="KW-1185">Reference proteome</keyword>
<comment type="caution">
    <text evidence="1">The sequence shown here is derived from an EMBL/GenBank/DDBJ whole genome shotgun (WGS) entry which is preliminary data.</text>
</comment>